<dbReference type="AlphaFoldDB" id="A0A8J3JGU6"/>
<protein>
    <submittedName>
        <fullName evidence="2">Uncharacterized protein</fullName>
    </submittedName>
</protein>
<keyword evidence="1" id="KW-0472">Membrane</keyword>
<comment type="caution">
    <text evidence="2">The sequence shown here is derived from an EMBL/GenBank/DDBJ whole genome shotgun (WGS) entry which is preliminary data.</text>
</comment>
<name>A0A8J3JGU6_9ACTN</name>
<evidence type="ECO:0000313" key="2">
    <source>
        <dbReference type="EMBL" id="GIF80423.1"/>
    </source>
</evidence>
<feature type="transmembrane region" description="Helical" evidence="1">
    <location>
        <begin position="21"/>
        <end position="43"/>
    </location>
</feature>
<organism evidence="2 3">
    <name type="scientific">Catellatospora bangladeshensis</name>
    <dbReference type="NCBI Taxonomy" id="310355"/>
    <lineage>
        <taxon>Bacteria</taxon>
        <taxon>Bacillati</taxon>
        <taxon>Actinomycetota</taxon>
        <taxon>Actinomycetes</taxon>
        <taxon>Micromonosporales</taxon>
        <taxon>Micromonosporaceae</taxon>
        <taxon>Catellatospora</taxon>
    </lineage>
</organism>
<keyword evidence="3" id="KW-1185">Reference proteome</keyword>
<sequence length="88" mass="8948">MSILRGRRDTVALPTFGFMRTLGVAVLGLFLGLIAGTLLTSAVARPFVDGDGAGIPVGVALLLGMIMPVLGVAGAVAAVLIDRKSRKS</sequence>
<keyword evidence="1" id="KW-1133">Transmembrane helix</keyword>
<gene>
    <name evidence="2" type="ORF">Cba03nite_17720</name>
</gene>
<dbReference type="EMBL" id="BONF01000009">
    <property type="protein sequence ID" value="GIF80423.1"/>
    <property type="molecule type" value="Genomic_DNA"/>
</dbReference>
<feature type="transmembrane region" description="Helical" evidence="1">
    <location>
        <begin position="55"/>
        <end position="81"/>
    </location>
</feature>
<evidence type="ECO:0000313" key="3">
    <source>
        <dbReference type="Proteomes" id="UP000601223"/>
    </source>
</evidence>
<reference evidence="2 3" key="1">
    <citation type="submission" date="2021-01" db="EMBL/GenBank/DDBJ databases">
        <title>Whole genome shotgun sequence of Catellatospora bangladeshensis NBRC 107357.</title>
        <authorList>
            <person name="Komaki H."/>
            <person name="Tamura T."/>
        </authorList>
    </citation>
    <scope>NUCLEOTIDE SEQUENCE [LARGE SCALE GENOMIC DNA]</scope>
    <source>
        <strain evidence="2 3">NBRC 107357</strain>
    </source>
</reference>
<keyword evidence="1" id="KW-0812">Transmembrane</keyword>
<accession>A0A8J3JGU6</accession>
<evidence type="ECO:0000256" key="1">
    <source>
        <dbReference type="SAM" id="Phobius"/>
    </source>
</evidence>
<dbReference type="Proteomes" id="UP000601223">
    <property type="component" value="Unassembled WGS sequence"/>
</dbReference>
<proteinExistence type="predicted"/>